<dbReference type="Proteomes" id="UP000634136">
    <property type="component" value="Unassembled WGS sequence"/>
</dbReference>
<keyword evidence="2" id="KW-1185">Reference proteome</keyword>
<comment type="caution">
    <text evidence="1">The sequence shown here is derived from an EMBL/GenBank/DDBJ whole genome shotgun (WGS) entry which is preliminary data.</text>
</comment>
<proteinExistence type="predicted"/>
<evidence type="ECO:0000313" key="2">
    <source>
        <dbReference type="Proteomes" id="UP000634136"/>
    </source>
</evidence>
<sequence>MAWHGDGDYYIFGIGCLKRHGVCRDAANLSTVTNLAATT</sequence>
<name>A0A834W631_9FABA</name>
<dbReference type="EMBL" id="JAAIUW010000011">
    <property type="protein sequence ID" value="KAF7809733.1"/>
    <property type="molecule type" value="Genomic_DNA"/>
</dbReference>
<reference evidence="1" key="1">
    <citation type="submission" date="2020-09" db="EMBL/GenBank/DDBJ databases">
        <title>Genome-Enabled Discovery of Anthraquinone Biosynthesis in Senna tora.</title>
        <authorList>
            <person name="Kang S.-H."/>
            <person name="Pandey R.P."/>
            <person name="Lee C.-M."/>
            <person name="Sim J.-S."/>
            <person name="Jeong J.-T."/>
            <person name="Choi B.-S."/>
            <person name="Jung M."/>
            <person name="Ginzburg D."/>
            <person name="Zhao K."/>
            <person name="Won S.Y."/>
            <person name="Oh T.-J."/>
            <person name="Yu Y."/>
            <person name="Kim N.-H."/>
            <person name="Lee O.R."/>
            <person name="Lee T.-H."/>
            <person name="Bashyal P."/>
            <person name="Kim T.-S."/>
            <person name="Lee W.-H."/>
            <person name="Kawkins C."/>
            <person name="Kim C.-K."/>
            <person name="Kim J.S."/>
            <person name="Ahn B.O."/>
            <person name="Rhee S.Y."/>
            <person name="Sohng J.K."/>
        </authorList>
    </citation>
    <scope>NUCLEOTIDE SEQUENCE</scope>
    <source>
        <tissue evidence="1">Leaf</tissue>
    </source>
</reference>
<organism evidence="1 2">
    <name type="scientific">Senna tora</name>
    <dbReference type="NCBI Taxonomy" id="362788"/>
    <lineage>
        <taxon>Eukaryota</taxon>
        <taxon>Viridiplantae</taxon>
        <taxon>Streptophyta</taxon>
        <taxon>Embryophyta</taxon>
        <taxon>Tracheophyta</taxon>
        <taxon>Spermatophyta</taxon>
        <taxon>Magnoliopsida</taxon>
        <taxon>eudicotyledons</taxon>
        <taxon>Gunneridae</taxon>
        <taxon>Pentapetalae</taxon>
        <taxon>rosids</taxon>
        <taxon>fabids</taxon>
        <taxon>Fabales</taxon>
        <taxon>Fabaceae</taxon>
        <taxon>Caesalpinioideae</taxon>
        <taxon>Cassia clade</taxon>
        <taxon>Senna</taxon>
    </lineage>
</organism>
<protein>
    <submittedName>
        <fullName evidence="1">Uncharacterized protein</fullName>
    </submittedName>
</protein>
<accession>A0A834W631</accession>
<evidence type="ECO:0000313" key="1">
    <source>
        <dbReference type="EMBL" id="KAF7809733.1"/>
    </source>
</evidence>
<dbReference type="AlphaFoldDB" id="A0A834W631"/>
<gene>
    <name evidence="1" type="ORF">G2W53_036476</name>
</gene>